<evidence type="ECO:0000313" key="3">
    <source>
        <dbReference type="WBParaSite" id="SMUV_0000997201-mRNA-1"/>
    </source>
</evidence>
<organism evidence="2 3">
    <name type="scientific">Syphacia muris</name>
    <dbReference type="NCBI Taxonomy" id="451379"/>
    <lineage>
        <taxon>Eukaryota</taxon>
        <taxon>Metazoa</taxon>
        <taxon>Ecdysozoa</taxon>
        <taxon>Nematoda</taxon>
        <taxon>Chromadorea</taxon>
        <taxon>Rhabditida</taxon>
        <taxon>Spirurina</taxon>
        <taxon>Oxyuridomorpha</taxon>
        <taxon>Oxyuroidea</taxon>
        <taxon>Oxyuridae</taxon>
        <taxon>Syphacia</taxon>
    </lineage>
</organism>
<dbReference type="Proteomes" id="UP000046393">
    <property type="component" value="Unplaced"/>
</dbReference>
<dbReference type="GO" id="GO:0051015">
    <property type="term" value="F:actin filament binding"/>
    <property type="evidence" value="ECO:0007669"/>
    <property type="project" value="TreeGrafter"/>
</dbReference>
<dbReference type="PRINTS" id="PR00888">
    <property type="entry name" value="SM22CALPONIN"/>
</dbReference>
<dbReference type="Pfam" id="PF00307">
    <property type="entry name" value="CH"/>
    <property type="match status" value="1"/>
</dbReference>
<dbReference type="PANTHER" id="PTHR47385">
    <property type="entry name" value="CALPONIN"/>
    <property type="match status" value="1"/>
</dbReference>
<accession>A0A0N5AYD4</accession>
<dbReference type="InterPro" id="IPR001715">
    <property type="entry name" value="CH_dom"/>
</dbReference>
<dbReference type="GO" id="GO:0015629">
    <property type="term" value="C:actin cytoskeleton"/>
    <property type="evidence" value="ECO:0007669"/>
    <property type="project" value="TreeGrafter"/>
</dbReference>
<dbReference type="InterPro" id="IPR003096">
    <property type="entry name" value="SM22_calponin"/>
</dbReference>
<protein>
    <submittedName>
        <fullName evidence="3">Calponin-homology (CH) domain-containing protein</fullName>
    </submittedName>
</protein>
<dbReference type="PANTHER" id="PTHR47385:SF14">
    <property type="entry name" value="TRANSGELIN"/>
    <property type="match status" value="1"/>
</dbReference>
<dbReference type="CDD" id="cd00014">
    <property type="entry name" value="CH_SF"/>
    <property type="match status" value="1"/>
</dbReference>
<dbReference type="AlphaFoldDB" id="A0A0N5AYD4"/>
<dbReference type="STRING" id="451379.A0A0N5AYD4"/>
<keyword evidence="2" id="KW-1185">Reference proteome</keyword>
<reference evidence="3" key="1">
    <citation type="submission" date="2017-02" db="UniProtKB">
        <authorList>
            <consortium name="WormBaseParasite"/>
        </authorList>
    </citation>
    <scope>IDENTIFICATION</scope>
</reference>
<name>A0A0N5AYD4_9BILA</name>
<evidence type="ECO:0000313" key="2">
    <source>
        <dbReference type="Proteomes" id="UP000046393"/>
    </source>
</evidence>
<proteinExistence type="predicted"/>
<dbReference type="SMART" id="SM00033">
    <property type="entry name" value="CH"/>
    <property type="match status" value="1"/>
</dbReference>
<dbReference type="InterPro" id="IPR036872">
    <property type="entry name" value="CH_dom_sf"/>
</dbReference>
<feature type="domain" description="Calponin-homology (CH)" evidence="1">
    <location>
        <begin position="46"/>
        <end position="155"/>
    </location>
</feature>
<dbReference type="PROSITE" id="PS50021">
    <property type="entry name" value="CH"/>
    <property type="match status" value="1"/>
</dbReference>
<dbReference type="InterPro" id="IPR050606">
    <property type="entry name" value="Calponin-like"/>
</dbReference>
<evidence type="ECO:0000259" key="1">
    <source>
        <dbReference type="PROSITE" id="PS50021"/>
    </source>
</evidence>
<dbReference type="SUPFAM" id="SSF47576">
    <property type="entry name" value="Calponin-homology domain, CH-domain"/>
    <property type="match status" value="1"/>
</dbReference>
<sequence>MAAGWQKFSNHSPYPVISSNDNHSSFCYGPKRDRSYRIHWVCKNDENEQQATIEWVAEMIGEQQVPNTLIEIGDWLQNGVVICKLFEELYPGELLRPINEKKSQLSALENITNFLLSAEKSGFLEADLFELSDLQAHKNIPRVIQTLSALRKKVCMCVYIANRFY</sequence>
<dbReference type="GO" id="GO:0007015">
    <property type="term" value="P:actin filament organization"/>
    <property type="evidence" value="ECO:0007669"/>
    <property type="project" value="TreeGrafter"/>
</dbReference>
<dbReference type="Gene3D" id="1.10.418.10">
    <property type="entry name" value="Calponin-like domain"/>
    <property type="match status" value="1"/>
</dbReference>
<dbReference type="WBParaSite" id="SMUV_0000997201-mRNA-1">
    <property type="protein sequence ID" value="SMUV_0000997201-mRNA-1"/>
    <property type="gene ID" value="SMUV_0000997201"/>
</dbReference>